<dbReference type="GO" id="GO:0003677">
    <property type="term" value="F:DNA binding"/>
    <property type="evidence" value="ECO:0007669"/>
    <property type="project" value="UniProtKB-UniRule"/>
</dbReference>
<dbReference type="PROSITE" id="PS01251">
    <property type="entry name" value="PCNA_1"/>
    <property type="match status" value="1"/>
</dbReference>
<dbReference type="InterPro" id="IPR022648">
    <property type="entry name" value="Pr_cel_nuc_antig_N"/>
</dbReference>
<gene>
    <name evidence="3" type="primary">pcn</name>
    <name evidence="5" type="ORF">GCM10007108_00100</name>
</gene>
<dbReference type="PANTHER" id="PTHR11352:SF0">
    <property type="entry name" value="PROLIFERATING CELL NUCLEAR ANTIGEN"/>
    <property type="match status" value="1"/>
</dbReference>
<dbReference type="NCBIfam" id="NF002222">
    <property type="entry name" value="PRK01115.1-5"/>
    <property type="match status" value="1"/>
</dbReference>
<keyword evidence="1 3" id="KW-0235">DNA replication</keyword>
<evidence type="ECO:0000259" key="4">
    <source>
        <dbReference type="Pfam" id="PF00705"/>
    </source>
</evidence>
<keyword evidence="2 3" id="KW-0238">DNA-binding</keyword>
<comment type="subunit">
    <text evidence="3">Homotrimer. The subunits circularize to form a toroid; DNA passes through its center. Replication factor C (RFC) is required to load the toroid on the DNA.</text>
</comment>
<dbReference type="Proteomes" id="UP000632195">
    <property type="component" value="Unassembled WGS sequence"/>
</dbReference>
<accession>A0AA37BPM2</accession>
<dbReference type="PRINTS" id="PR00339">
    <property type="entry name" value="PCNACYCLIN"/>
</dbReference>
<proteinExistence type="inferred from homology"/>
<organism evidence="5 6">
    <name type="scientific">Thermogymnomonas acidicola</name>
    <dbReference type="NCBI Taxonomy" id="399579"/>
    <lineage>
        <taxon>Archaea</taxon>
        <taxon>Methanobacteriati</taxon>
        <taxon>Thermoplasmatota</taxon>
        <taxon>Thermoplasmata</taxon>
        <taxon>Thermoplasmatales</taxon>
        <taxon>Thermogymnomonas</taxon>
    </lineage>
</organism>
<dbReference type="GO" id="GO:0030337">
    <property type="term" value="F:DNA polymerase processivity factor activity"/>
    <property type="evidence" value="ECO:0007669"/>
    <property type="project" value="UniProtKB-UniRule"/>
</dbReference>
<comment type="function">
    <text evidence="3">Sliding clamp subunit that acts as a moving platform for DNA processing. Responsible for tethering the catalytic subunit of DNA polymerase and other proteins to DNA during high-speed replication.</text>
</comment>
<reference evidence="5" key="2">
    <citation type="submission" date="2022-09" db="EMBL/GenBank/DDBJ databases">
        <authorList>
            <person name="Sun Q."/>
            <person name="Ohkuma M."/>
        </authorList>
    </citation>
    <scope>NUCLEOTIDE SEQUENCE</scope>
    <source>
        <strain evidence="5">JCM 13583</strain>
    </source>
</reference>
<protein>
    <recommendedName>
        <fullName evidence="3">DNA polymerase sliding clamp</fullName>
    </recommendedName>
    <alternativeName>
        <fullName evidence="3">Proliferating cell nuclear antigen homolog</fullName>
        <shortName evidence="3">PCNA</shortName>
    </alternativeName>
</protein>
<evidence type="ECO:0000256" key="3">
    <source>
        <dbReference type="HAMAP-Rule" id="MF_00317"/>
    </source>
</evidence>
<dbReference type="EMBL" id="BMNY01000001">
    <property type="protein sequence ID" value="GGM65797.1"/>
    <property type="molecule type" value="Genomic_DNA"/>
</dbReference>
<name>A0AA37BPM2_9ARCH</name>
<dbReference type="HAMAP" id="MF_00317">
    <property type="entry name" value="DNApol_clamp_arch"/>
    <property type="match status" value="1"/>
</dbReference>
<feature type="domain" description="Proliferating cell nuclear antigen PCNA N-terminal" evidence="4">
    <location>
        <begin position="19"/>
        <end position="102"/>
    </location>
</feature>
<dbReference type="CDD" id="cd00577">
    <property type="entry name" value="PCNA"/>
    <property type="match status" value="1"/>
</dbReference>
<reference evidence="5" key="1">
    <citation type="journal article" date="2014" name="Int. J. Syst. Evol. Microbiol.">
        <title>Complete genome sequence of Corynebacterium casei LMG S-19264T (=DSM 44701T), isolated from a smear-ripened cheese.</title>
        <authorList>
            <consortium name="US DOE Joint Genome Institute (JGI-PGF)"/>
            <person name="Walter F."/>
            <person name="Albersmeier A."/>
            <person name="Kalinowski J."/>
            <person name="Ruckert C."/>
        </authorList>
    </citation>
    <scope>NUCLEOTIDE SEQUENCE</scope>
    <source>
        <strain evidence="5">JCM 13583</strain>
    </source>
</reference>
<comment type="similarity">
    <text evidence="3">Belongs to the PCNA family.</text>
</comment>
<dbReference type="InterPro" id="IPR022659">
    <property type="entry name" value="Pr_cel_nuc_antig_CS"/>
</dbReference>
<dbReference type="PANTHER" id="PTHR11352">
    <property type="entry name" value="PROLIFERATING CELL NUCLEAR ANTIGEN"/>
    <property type="match status" value="1"/>
</dbReference>
<evidence type="ECO:0000256" key="2">
    <source>
        <dbReference type="ARBA" id="ARBA00023125"/>
    </source>
</evidence>
<comment type="caution">
    <text evidence="5">The sequence shown here is derived from an EMBL/GenBank/DDBJ whole genome shotgun (WGS) entry which is preliminary data.</text>
</comment>
<sequence>MAELQEMGQMRLTISVRNLREIADLLNTVVTEAKLKIDQSGITVKAVDPAHVAMISLEIPKGAFSEYQVESEEEIAIDVERLKSVIKLASSNDSVTMSKDKEKLKFEIGTIAKSIALLDSQAVTTPRVPQISSDYYVVLNKSELERGLKAAEDISDAVRFTLTPDEFRARSVSDSEESELRLPKDMLKEIKCNVTIKSSYPLEYLLKFVKSLASADVIKLSFKDDYPLSIDFNFGYGKDGTQGAIKGTFLLAPRMEQ</sequence>
<evidence type="ECO:0000256" key="1">
    <source>
        <dbReference type="ARBA" id="ARBA00022705"/>
    </source>
</evidence>
<dbReference type="AlphaFoldDB" id="A0AA37BPM2"/>
<dbReference type="InterPro" id="IPR046938">
    <property type="entry name" value="DNA_clamp_sf"/>
</dbReference>
<evidence type="ECO:0000313" key="5">
    <source>
        <dbReference type="EMBL" id="GGM65797.1"/>
    </source>
</evidence>
<dbReference type="InterPro" id="IPR000730">
    <property type="entry name" value="Pr_cel_nuc_antig"/>
</dbReference>
<dbReference type="Gene3D" id="3.70.10.10">
    <property type="match status" value="1"/>
</dbReference>
<evidence type="ECO:0000313" key="6">
    <source>
        <dbReference type="Proteomes" id="UP000632195"/>
    </source>
</evidence>
<dbReference type="Pfam" id="PF00705">
    <property type="entry name" value="PCNA_N"/>
    <property type="match status" value="1"/>
</dbReference>
<dbReference type="GO" id="GO:0006275">
    <property type="term" value="P:regulation of DNA replication"/>
    <property type="evidence" value="ECO:0007669"/>
    <property type="project" value="UniProtKB-UniRule"/>
</dbReference>
<dbReference type="SUPFAM" id="SSF55979">
    <property type="entry name" value="DNA clamp"/>
    <property type="match status" value="2"/>
</dbReference>
<keyword evidence="6" id="KW-1185">Reference proteome</keyword>
<dbReference type="RefSeq" id="WP_229657384.1">
    <property type="nucleotide sequence ID" value="NZ_BMNY01000001.1"/>
</dbReference>
<dbReference type="GO" id="GO:0006272">
    <property type="term" value="P:leading strand elongation"/>
    <property type="evidence" value="ECO:0007669"/>
    <property type="project" value="TreeGrafter"/>
</dbReference>